<evidence type="ECO:0000313" key="2">
    <source>
        <dbReference type="Proteomes" id="UP000053676"/>
    </source>
</evidence>
<evidence type="ECO:0000313" key="1">
    <source>
        <dbReference type="EMBL" id="ETN73533.1"/>
    </source>
</evidence>
<dbReference type="Proteomes" id="UP000053676">
    <property type="component" value="Unassembled WGS sequence"/>
</dbReference>
<protein>
    <submittedName>
        <fullName evidence="1">Uncharacterized protein</fullName>
    </submittedName>
</protein>
<accession>W2SVH8</accession>
<reference evidence="2" key="1">
    <citation type="journal article" date="2014" name="Nat. Genet.">
        <title>Genome of the human hookworm Necator americanus.</title>
        <authorList>
            <person name="Tang Y.T."/>
            <person name="Gao X."/>
            <person name="Rosa B.A."/>
            <person name="Abubucker S."/>
            <person name="Hallsworth-Pepin K."/>
            <person name="Martin J."/>
            <person name="Tyagi R."/>
            <person name="Heizer E."/>
            <person name="Zhang X."/>
            <person name="Bhonagiri-Palsikar V."/>
            <person name="Minx P."/>
            <person name="Warren W.C."/>
            <person name="Wang Q."/>
            <person name="Zhan B."/>
            <person name="Hotez P.J."/>
            <person name="Sternberg P.W."/>
            <person name="Dougall A."/>
            <person name="Gaze S.T."/>
            <person name="Mulvenna J."/>
            <person name="Sotillo J."/>
            <person name="Ranganathan S."/>
            <person name="Rabelo E.M."/>
            <person name="Wilson R.K."/>
            <person name="Felgner P.L."/>
            <person name="Bethony J."/>
            <person name="Hawdon J.M."/>
            <person name="Gasser R.B."/>
            <person name="Loukas A."/>
            <person name="Mitreva M."/>
        </authorList>
    </citation>
    <scope>NUCLEOTIDE SEQUENCE [LARGE SCALE GENOMIC DNA]</scope>
</reference>
<organism evidence="1 2">
    <name type="scientific">Necator americanus</name>
    <name type="common">Human hookworm</name>
    <dbReference type="NCBI Taxonomy" id="51031"/>
    <lineage>
        <taxon>Eukaryota</taxon>
        <taxon>Metazoa</taxon>
        <taxon>Ecdysozoa</taxon>
        <taxon>Nematoda</taxon>
        <taxon>Chromadorea</taxon>
        <taxon>Rhabditida</taxon>
        <taxon>Rhabditina</taxon>
        <taxon>Rhabditomorpha</taxon>
        <taxon>Strongyloidea</taxon>
        <taxon>Ancylostomatidae</taxon>
        <taxon>Bunostominae</taxon>
        <taxon>Necator</taxon>
    </lineage>
</organism>
<sequence>MEQGNVLECSESDVDQPLTTLNGSISCSQHRKALVLFLPMIANTTFGTDVVKRDELLDPNAYGEAKTVLMNLVH</sequence>
<dbReference type="AlphaFoldDB" id="W2SVH8"/>
<dbReference type="KEGG" id="nai:NECAME_18271"/>
<proteinExistence type="predicted"/>
<gene>
    <name evidence="1" type="ORF">NECAME_18271</name>
</gene>
<dbReference type="EMBL" id="KI660454">
    <property type="protein sequence ID" value="ETN73533.1"/>
    <property type="molecule type" value="Genomic_DNA"/>
</dbReference>
<name>W2SVH8_NECAM</name>
<keyword evidence="2" id="KW-1185">Reference proteome</keyword>